<dbReference type="PROSITE" id="PS51645">
    <property type="entry name" value="PHR_CRY_ALPHA_BETA"/>
    <property type="match status" value="1"/>
</dbReference>
<protein>
    <submittedName>
        <fullName evidence="6">Deoxyribodipyrimidine photo-lyase</fullName>
        <ecNumber evidence="6">4.1.99.3</ecNumber>
    </submittedName>
</protein>
<evidence type="ECO:0000259" key="5">
    <source>
        <dbReference type="PROSITE" id="PS51645"/>
    </source>
</evidence>
<name>A0ABS4Z0G2_9MICC</name>
<dbReference type="EC" id="4.1.99.3" evidence="6"/>
<dbReference type="PANTHER" id="PTHR11455:SF9">
    <property type="entry name" value="CRYPTOCHROME CIRCADIAN CLOCK 5 ISOFORM X1"/>
    <property type="match status" value="1"/>
</dbReference>
<evidence type="ECO:0000256" key="1">
    <source>
        <dbReference type="ARBA" id="ARBA00001974"/>
    </source>
</evidence>
<feature type="domain" description="Photolyase/cryptochrome alpha/beta" evidence="5">
    <location>
        <begin position="8"/>
        <end position="148"/>
    </location>
</feature>
<dbReference type="Gene3D" id="1.25.40.80">
    <property type="match status" value="1"/>
</dbReference>
<dbReference type="PANTHER" id="PTHR11455">
    <property type="entry name" value="CRYPTOCHROME"/>
    <property type="match status" value="1"/>
</dbReference>
<dbReference type="InterPro" id="IPR005101">
    <property type="entry name" value="Cryptochr/Photolyase_FAD-bd"/>
</dbReference>
<dbReference type="InterPro" id="IPR006050">
    <property type="entry name" value="DNA_photolyase_N"/>
</dbReference>
<reference evidence="6 7" key="1">
    <citation type="submission" date="2021-03" db="EMBL/GenBank/DDBJ databases">
        <title>Sequencing the genomes of 1000 actinobacteria strains.</title>
        <authorList>
            <person name="Klenk H.-P."/>
        </authorList>
    </citation>
    <scope>NUCLEOTIDE SEQUENCE [LARGE SCALE GENOMIC DNA]</scope>
    <source>
        <strain evidence="6 7">DSM 16005</strain>
    </source>
</reference>
<keyword evidence="6" id="KW-0456">Lyase</keyword>
<dbReference type="Pfam" id="PF00875">
    <property type="entry name" value="DNA_photolyase"/>
    <property type="match status" value="1"/>
</dbReference>
<keyword evidence="3 4" id="KW-0274">FAD</keyword>
<dbReference type="Gene3D" id="3.40.50.620">
    <property type="entry name" value="HUPs"/>
    <property type="match status" value="1"/>
</dbReference>
<dbReference type="InterPro" id="IPR036155">
    <property type="entry name" value="Crypto/Photolyase_N_sf"/>
</dbReference>
<dbReference type="InterPro" id="IPR014729">
    <property type="entry name" value="Rossmann-like_a/b/a_fold"/>
</dbReference>
<dbReference type="PRINTS" id="PR00147">
    <property type="entry name" value="DNAPHOTLYASE"/>
</dbReference>
<evidence type="ECO:0000256" key="2">
    <source>
        <dbReference type="ARBA" id="ARBA00022630"/>
    </source>
</evidence>
<organism evidence="6 7">
    <name type="scientific">Arthrobacter stackebrandtii</name>
    <dbReference type="NCBI Taxonomy" id="272161"/>
    <lineage>
        <taxon>Bacteria</taxon>
        <taxon>Bacillati</taxon>
        <taxon>Actinomycetota</taxon>
        <taxon>Actinomycetes</taxon>
        <taxon>Micrococcales</taxon>
        <taxon>Micrococcaceae</taxon>
        <taxon>Arthrobacter</taxon>
    </lineage>
</organism>
<dbReference type="InterPro" id="IPR002081">
    <property type="entry name" value="Cryptochrome/DNA_photolyase_1"/>
</dbReference>
<dbReference type="Gene3D" id="1.10.579.10">
    <property type="entry name" value="DNA Cyclobutane Dipyrimidine Photolyase, subunit A, domain 3"/>
    <property type="match status" value="1"/>
</dbReference>
<dbReference type="InterPro" id="IPR036134">
    <property type="entry name" value="Crypto/Photolyase_FAD-like_sf"/>
</dbReference>
<keyword evidence="4" id="KW-0157">Chromophore</keyword>
<accession>A0ABS4Z0G2</accession>
<keyword evidence="7" id="KW-1185">Reference proteome</keyword>
<keyword evidence="2 4" id="KW-0285">Flavoprotein</keyword>
<evidence type="ECO:0000256" key="4">
    <source>
        <dbReference type="RuleBase" id="RU004182"/>
    </source>
</evidence>
<dbReference type="SUPFAM" id="SSF52425">
    <property type="entry name" value="Cryptochrome/photolyase, N-terminal domain"/>
    <property type="match status" value="1"/>
</dbReference>
<dbReference type="EMBL" id="JAGIOI010000001">
    <property type="protein sequence ID" value="MBP2414207.1"/>
    <property type="molecule type" value="Genomic_DNA"/>
</dbReference>
<comment type="similarity">
    <text evidence="4">Belongs to the DNA photolyase family.</text>
</comment>
<evidence type="ECO:0000313" key="6">
    <source>
        <dbReference type="EMBL" id="MBP2414207.1"/>
    </source>
</evidence>
<dbReference type="Proteomes" id="UP000711614">
    <property type="component" value="Unassembled WGS sequence"/>
</dbReference>
<evidence type="ECO:0000313" key="7">
    <source>
        <dbReference type="Proteomes" id="UP000711614"/>
    </source>
</evidence>
<proteinExistence type="inferred from homology"/>
<dbReference type="RefSeq" id="WP_209681945.1">
    <property type="nucleotide sequence ID" value="NZ_JAGIOI010000001.1"/>
</dbReference>
<gene>
    <name evidence="6" type="ORF">JOF48_003006</name>
</gene>
<dbReference type="GO" id="GO:0003904">
    <property type="term" value="F:deoxyribodipyrimidine photo-lyase activity"/>
    <property type="evidence" value="ECO:0007669"/>
    <property type="project" value="UniProtKB-EC"/>
</dbReference>
<evidence type="ECO:0000256" key="3">
    <source>
        <dbReference type="ARBA" id="ARBA00022827"/>
    </source>
</evidence>
<dbReference type="Pfam" id="PF03441">
    <property type="entry name" value="FAD_binding_7"/>
    <property type="match status" value="1"/>
</dbReference>
<sequence length="504" mass="55540">MTNSAVHTVHLVWFRDDLRVADNPALFAALEHNDAGTLTIAVYVHDEVSRNIRPLGSAARWWLHHGLQELRAQLSTLGVPLLLHQGTALEKLPQAAGGILEQFSLSPENLSVYWNRRYGGGERAVDASLMAHLRERGAAVTSFSGTLLHEPWTVQTQEQRPYKVFTPFHNASQRLPLRPALPAPATPQSARAPQMHLGEELDGWGLLPRNPDWSAGLAAAWTPGESAAHERLAVVLQDVAADYQLGRDRPGTDGTSRLSPALRWGHVSPVQVWEALGTLAAGNQGAADGARAIMRQLAWRDFCWNQLYHCPDMGTMNLRPEFNNFDWAWPTELLPSPNSSPGAAKPQPGSDPPGQARVDALYEAWCRGETGFSLVDAGMRELWETGWMHNRVRMVTASLLVKNLGIHWQAGEAWFWDTLVDADAASNPANWQWVAGCGADAAPYFRVFNPVLQAKKFDALGSYHARFGPTLSQQPVVDLKQSRTAALAAYEHMRAMARTGDAQH</sequence>
<comment type="cofactor">
    <cofactor evidence="1">
        <name>FAD</name>
        <dbReference type="ChEBI" id="CHEBI:57692"/>
    </cofactor>
</comment>
<comment type="caution">
    <text evidence="6">The sequence shown here is derived from an EMBL/GenBank/DDBJ whole genome shotgun (WGS) entry which is preliminary data.</text>
</comment>
<dbReference type="SUPFAM" id="SSF48173">
    <property type="entry name" value="Cryptochrome/photolyase FAD-binding domain"/>
    <property type="match status" value="1"/>
</dbReference>